<keyword evidence="5" id="KW-1185">Reference proteome</keyword>
<dbReference type="Proteomes" id="UP000245137">
    <property type="component" value="Unassembled WGS sequence"/>
</dbReference>
<keyword evidence="3" id="KW-1133">Transmembrane helix</keyword>
<keyword evidence="3" id="KW-0472">Membrane</keyword>
<dbReference type="GO" id="GO:0003824">
    <property type="term" value="F:catalytic activity"/>
    <property type="evidence" value="ECO:0007669"/>
    <property type="project" value="InterPro"/>
</dbReference>
<dbReference type="InterPro" id="IPR018376">
    <property type="entry name" value="Enoyl-CoA_hyd/isom_CS"/>
</dbReference>
<sequence length="298" mass="33084">MTAAFEHERRNPREFPDWEFETLDIGYDVESRSVWMSYKETAPHCYTLKMLLEAVALRESLKELVNSPYGAQWPIRYFVMSSNKPAVFSLGGDLATFAAAVRKRDRDSLRTYAYVCIDVMYGLTSALGLPLVTLSAVRGQCFGGGFEGAMATDFLIAEESAKLGVPEVAFNTFPGMGAVSFLKRRLGVALGEQIIATGAAHTAVKMHELGVVDVLAPDGGLRETTLSWMCDGGEERWLRRRALADLRRSCFPITREELLRVVDLWVDCSFSIGEPDLRHMERLVAAQGRLSGQKTKSA</sequence>
<accession>A0A2U1SLS1</accession>
<dbReference type="EMBL" id="PUIV01000046">
    <property type="protein sequence ID" value="PWB92536.1"/>
    <property type="molecule type" value="Genomic_DNA"/>
</dbReference>
<dbReference type="RefSeq" id="WP_108918569.1">
    <property type="nucleotide sequence ID" value="NZ_BGJY01000039.1"/>
</dbReference>
<dbReference type="OrthoDB" id="9802362at2"/>
<dbReference type="Gene3D" id="3.90.226.10">
    <property type="entry name" value="2-enoyl-CoA Hydratase, Chain A, domain 1"/>
    <property type="match status" value="1"/>
</dbReference>
<feature type="transmembrane region" description="Helical" evidence="3">
    <location>
        <begin position="112"/>
        <end position="132"/>
    </location>
</feature>
<dbReference type="NCBIfam" id="NF006452">
    <property type="entry name" value="PRK08788.1"/>
    <property type="match status" value="1"/>
</dbReference>
<dbReference type="Gene3D" id="6.20.390.30">
    <property type="match status" value="1"/>
</dbReference>
<keyword evidence="3" id="KW-0812">Transmembrane</keyword>
<dbReference type="GO" id="GO:0006635">
    <property type="term" value="P:fatty acid beta-oxidation"/>
    <property type="evidence" value="ECO:0007669"/>
    <property type="project" value="TreeGrafter"/>
</dbReference>
<evidence type="ECO:0000256" key="1">
    <source>
        <dbReference type="ARBA" id="ARBA00005254"/>
    </source>
</evidence>
<dbReference type="Pfam" id="PF00378">
    <property type="entry name" value="ECH_1"/>
    <property type="match status" value="1"/>
</dbReference>
<organism evidence="4 5">
    <name type="scientific">Methylosinus sporium</name>
    <dbReference type="NCBI Taxonomy" id="428"/>
    <lineage>
        <taxon>Bacteria</taxon>
        <taxon>Pseudomonadati</taxon>
        <taxon>Pseudomonadota</taxon>
        <taxon>Alphaproteobacteria</taxon>
        <taxon>Hyphomicrobiales</taxon>
        <taxon>Methylocystaceae</taxon>
        <taxon>Methylosinus</taxon>
    </lineage>
</organism>
<protein>
    <submittedName>
        <fullName evidence="4">Enoyl-CoA hydratase</fullName>
    </submittedName>
</protein>
<dbReference type="PANTHER" id="PTHR11941">
    <property type="entry name" value="ENOYL-COA HYDRATASE-RELATED"/>
    <property type="match status" value="1"/>
</dbReference>
<evidence type="ECO:0000256" key="2">
    <source>
        <dbReference type="RuleBase" id="RU003707"/>
    </source>
</evidence>
<reference evidence="4 5" key="1">
    <citation type="journal article" date="2018" name="Appl. Microbiol. Biotechnol.">
        <title>Co-cultivation of the strictly anaerobic methanogen Methanosarcina barkeri with aerobic methanotrophs in an oxygen-limited membrane bioreactor.</title>
        <authorList>
            <person name="In 't Zandt M.H."/>
            <person name="van den Bosch T.J.M."/>
            <person name="Rijkers R."/>
            <person name="van Kessel M.A.H.J."/>
            <person name="Jetten M.S.M."/>
            <person name="Welte C.U."/>
        </authorList>
    </citation>
    <scope>NUCLEOTIDE SEQUENCE [LARGE SCALE GENOMIC DNA]</scope>
    <source>
        <strain evidence="4 5">DSM 17706</strain>
    </source>
</reference>
<dbReference type="InterPro" id="IPR001753">
    <property type="entry name" value="Enoyl-CoA_hydra/iso"/>
</dbReference>
<dbReference type="SUPFAM" id="SSF52096">
    <property type="entry name" value="ClpP/crotonase"/>
    <property type="match status" value="1"/>
</dbReference>
<evidence type="ECO:0000313" key="4">
    <source>
        <dbReference type="EMBL" id="PWB92536.1"/>
    </source>
</evidence>
<name>A0A2U1SLS1_METSR</name>
<comment type="caution">
    <text evidence="4">The sequence shown here is derived from an EMBL/GenBank/DDBJ whole genome shotgun (WGS) entry which is preliminary data.</text>
</comment>
<proteinExistence type="inferred from homology"/>
<dbReference type="AlphaFoldDB" id="A0A2U1SLS1"/>
<evidence type="ECO:0000313" key="5">
    <source>
        <dbReference type="Proteomes" id="UP000245137"/>
    </source>
</evidence>
<dbReference type="InterPro" id="IPR029045">
    <property type="entry name" value="ClpP/crotonase-like_dom_sf"/>
</dbReference>
<gene>
    <name evidence="4" type="ORF">C5689_17740</name>
</gene>
<dbReference type="PANTHER" id="PTHR11941:SF54">
    <property type="entry name" value="ENOYL-COA HYDRATASE, MITOCHONDRIAL"/>
    <property type="match status" value="1"/>
</dbReference>
<dbReference type="PROSITE" id="PS00166">
    <property type="entry name" value="ENOYL_COA_HYDRATASE"/>
    <property type="match status" value="1"/>
</dbReference>
<dbReference type="CDD" id="cd06558">
    <property type="entry name" value="crotonase-like"/>
    <property type="match status" value="1"/>
</dbReference>
<comment type="similarity">
    <text evidence="1 2">Belongs to the enoyl-CoA hydratase/isomerase family.</text>
</comment>
<evidence type="ECO:0000256" key="3">
    <source>
        <dbReference type="SAM" id="Phobius"/>
    </source>
</evidence>